<evidence type="ECO:0000313" key="8">
    <source>
        <dbReference type="EMBL" id="KOO25867.1"/>
    </source>
</evidence>
<dbReference type="InterPro" id="IPR013783">
    <property type="entry name" value="Ig-like_fold"/>
</dbReference>
<accession>A0A0M0JHP7</accession>
<dbReference type="Gene3D" id="2.60.40.10">
    <property type="entry name" value="Immunoglobulins"/>
    <property type="match status" value="3"/>
</dbReference>
<evidence type="ECO:0000259" key="7">
    <source>
        <dbReference type="Pfam" id="PF18565"/>
    </source>
</evidence>
<evidence type="ECO:0000259" key="6">
    <source>
        <dbReference type="Pfam" id="PF16355"/>
    </source>
</evidence>
<keyword evidence="3" id="KW-0326">Glycosidase</keyword>
<feature type="domain" description="Glycoside hydrolase family 2" evidence="7">
    <location>
        <begin position="808"/>
        <end position="902"/>
    </location>
</feature>
<sequence length="916" mass="98834">MLTLFDFIAVAAAARTDYILSYDWKFASESFPKPENCSASKFPVDLTDKQCFGLKNQAQVADEETCRQTCCGSDECTVWQWCRPGHACSPANSCWTGDDVDVYSCTSTQSGWASSGRGNGPGPAPTPQPGDKCADGSWCSASYDDAAWRNITLPHDMVVEGVFTETADKSHGYLPSAIGRYRKRFEVPASAHGMHVRLDFEGAMAKSIVYLNGVCLGGHGSGYTPFGFELSAANVSKLVRYGATNVLAVHVDSQVDDSWWYDGGGIYRNVCLTVTPPLHFEQWGVYAPSIVAEHTISVDATTAQAMLYPSIEVVNDGPGAISFTLTSIVSFGGAEVGRAVSVGLIATAQDRATLNQTIDLGTAHLWGITHPNLYTLTTILTPIEPVEAADTQASDVLNTTFGVRTIRFDATNGFFLNGQATKILGCANHQDIAGLGTAVPDALQAYRITALQEFGANAWRTAHNQPSKALLEAADRLGFLVWDENHHNGQPYEMELLIRRDRNHPSIVIWSLCNEVLCETNNKTADGLIAMGVIHKWDPLGNRPVSANNNDLNGPQTILDLQGFDYATGSYDDWHKRAPTIPAISSETSSAYGDRGEYKNDPASGHVTGYDTENPSWGQTTEVAWSAILTRSFMSGGFTWTGWDYKGEPTPYQWPNINSHFGILDIAGFWKDRTYWYSAYYKPEQPQTHVFPHWSWATAAEPAAPHRVPCEGLCHRTQSNGQTVDLWVYTNGVEAELFVNNASLGRKPVAKYSHAQWSAVPYVAGRVEARSYAQVGDVEPSSTDVIETVGPATALVMRPAANLAPGAALPANGVDVAFFHVSVVDAAGRLVPGAAHNVTFSVSGPGAVVGTGNGDPSSHVPDHAPARPAYHGLVLGIVKADDTGEAAEMNVTASAMGLTPAMQTLKVERGERKPRL</sequence>
<dbReference type="SUPFAM" id="SSF51445">
    <property type="entry name" value="(Trans)glycosidases"/>
    <property type="match status" value="1"/>
</dbReference>
<dbReference type="GO" id="GO:0005975">
    <property type="term" value="P:carbohydrate metabolic process"/>
    <property type="evidence" value="ECO:0007669"/>
    <property type="project" value="InterPro"/>
</dbReference>
<dbReference type="PANTHER" id="PTHR42732:SF1">
    <property type="entry name" value="BETA-MANNOSIDASE"/>
    <property type="match status" value="1"/>
</dbReference>
<comment type="similarity">
    <text evidence="1">Belongs to the glycosyl hydrolase 2 family.</text>
</comment>
<dbReference type="Pfam" id="PF02836">
    <property type="entry name" value="Glyco_hydro_2_C"/>
    <property type="match status" value="2"/>
</dbReference>
<feature type="domain" description="Glycoside hydrolase family 2 catalytic" evidence="5">
    <location>
        <begin position="413"/>
        <end position="489"/>
    </location>
</feature>
<reference evidence="9" key="1">
    <citation type="journal article" date="2015" name="PLoS Genet.">
        <title>Genome Sequence and Transcriptome Analyses of Chrysochromulina tobin: Metabolic Tools for Enhanced Algal Fitness in the Prominent Order Prymnesiales (Haptophyceae).</title>
        <authorList>
            <person name="Hovde B.T."/>
            <person name="Deodato C.R."/>
            <person name="Hunsperger H.M."/>
            <person name="Ryken S.A."/>
            <person name="Yost W."/>
            <person name="Jha R.K."/>
            <person name="Patterson J."/>
            <person name="Monnat R.J. Jr."/>
            <person name="Barlow S.B."/>
            <person name="Starkenburg S.R."/>
            <person name="Cattolico R.A."/>
        </authorList>
    </citation>
    <scope>NUCLEOTIDE SEQUENCE</scope>
    <source>
        <strain evidence="9">CCMP291</strain>
    </source>
</reference>
<gene>
    <name evidence="8" type="ORF">Ctob_001404</name>
</gene>
<evidence type="ECO:0000313" key="9">
    <source>
        <dbReference type="Proteomes" id="UP000037460"/>
    </source>
</evidence>
<evidence type="ECO:0000256" key="2">
    <source>
        <dbReference type="ARBA" id="ARBA00022801"/>
    </source>
</evidence>
<proteinExistence type="inferred from homology"/>
<dbReference type="SUPFAM" id="SSF49785">
    <property type="entry name" value="Galactose-binding domain-like"/>
    <property type="match status" value="1"/>
</dbReference>
<dbReference type="OrthoDB" id="446720at2759"/>
<evidence type="ECO:0000256" key="4">
    <source>
        <dbReference type="SAM" id="MobiDB-lite"/>
    </source>
</evidence>
<evidence type="ECO:0000256" key="1">
    <source>
        <dbReference type="ARBA" id="ARBA00007401"/>
    </source>
</evidence>
<organism evidence="8 9">
    <name type="scientific">Chrysochromulina tobinii</name>
    <dbReference type="NCBI Taxonomy" id="1460289"/>
    <lineage>
        <taxon>Eukaryota</taxon>
        <taxon>Haptista</taxon>
        <taxon>Haptophyta</taxon>
        <taxon>Prymnesiophyceae</taxon>
        <taxon>Prymnesiales</taxon>
        <taxon>Chrysochromulinaceae</taxon>
        <taxon>Chrysochromulina</taxon>
    </lineage>
</organism>
<dbReference type="Gene3D" id="2.60.120.260">
    <property type="entry name" value="Galactose-binding domain-like"/>
    <property type="match status" value="1"/>
</dbReference>
<name>A0A0M0JHP7_9EUKA</name>
<comment type="caution">
    <text evidence="8">The sequence shown here is derived from an EMBL/GenBank/DDBJ whole genome shotgun (WGS) entry which is preliminary data.</text>
</comment>
<dbReference type="GO" id="GO:0004553">
    <property type="term" value="F:hydrolase activity, hydrolyzing O-glycosyl compounds"/>
    <property type="evidence" value="ECO:0007669"/>
    <property type="project" value="InterPro"/>
</dbReference>
<dbReference type="InterPro" id="IPR051913">
    <property type="entry name" value="GH2_Domain-Containing"/>
</dbReference>
<dbReference type="InterPro" id="IPR023232">
    <property type="entry name" value="Glyco_hydro_2_AS"/>
</dbReference>
<dbReference type="Pfam" id="PF18565">
    <property type="entry name" value="Glyco_hydro2_C5"/>
    <property type="match status" value="1"/>
</dbReference>
<dbReference type="InterPro" id="IPR017853">
    <property type="entry name" value="GH"/>
</dbReference>
<dbReference type="EMBL" id="JWZX01002919">
    <property type="protein sequence ID" value="KOO25867.1"/>
    <property type="molecule type" value="Genomic_DNA"/>
</dbReference>
<dbReference type="Proteomes" id="UP000037460">
    <property type="component" value="Unassembled WGS sequence"/>
</dbReference>
<feature type="region of interest" description="Disordered" evidence="4">
    <location>
        <begin position="112"/>
        <end position="132"/>
    </location>
</feature>
<dbReference type="PROSITE" id="PS00608">
    <property type="entry name" value="GLYCOSYL_HYDROL_F2_2"/>
    <property type="match status" value="1"/>
</dbReference>
<evidence type="ECO:0000259" key="5">
    <source>
        <dbReference type="Pfam" id="PF02836"/>
    </source>
</evidence>
<dbReference type="InterPro" id="IPR006103">
    <property type="entry name" value="Glyco_hydro_2_cat"/>
</dbReference>
<protein>
    <submittedName>
        <fullName evidence="8">Beta-galactosidase</fullName>
    </submittedName>
</protein>
<keyword evidence="2" id="KW-0378">Hydrolase</keyword>
<dbReference type="InterPro" id="IPR036156">
    <property type="entry name" value="Beta-gal/glucu_dom_sf"/>
</dbReference>
<keyword evidence="9" id="KW-1185">Reference proteome</keyword>
<dbReference type="PANTHER" id="PTHR42732">
    <property type="entry name" value="BETA-GALACTOSIDASE"/>
    <property type="match status" value="1"/>
</dbReference>
<dbReference type="SUPFAM" id="SSF49303">
    <property type="entry name" value="beta-Galactosidase/glucuronidase domain"/>
    <property type="match status" value="1"/>
</dbReference>
<dbReference type="InterPro" id="IPR032311">
    <property type="entry name" value="DUF4982"/>
</dbReference>
<feature type="domain" description="Glycoside hydrolase family 2 catalytic" evidence="5">
    <location>
        <begin position="494"/>
        <end position="550"/>
    </location>
</feature>
<feature type="domain" description="DUF4982" evidence="6">
    <location>
        <begin position="721"/>
        <end position="774"/>
    </location>
</feature>
<evidence type="ECO:0000256" key="3">
    <source>
        <dbReference type="ARBA" id="ARBA00023295"/>
    </source>
</evidence>
<dbReference type="Gene3D" id="3.20.20.80">
    <property type="entry name" value="Glycosidases"/>
    <property type="match status" value="1"/>
</dbReference>
<dbReference type="AlphaFoldDB" id="A0A0M0JHP7"/>
<dbReference type="InterPro" id="IPR008979">
    <property type="entry name" value="Galactose-bd-like_sf"/>
</dbReference>
<dbReference type="InterPro" id="IPR040605">
    <property type="entry name" value="Glyco_hydro2_dom5"/>
</dbReference>
<dbReference type="Pfam" id="PF16355">
    <property type="entry name" value="DUF4982"/>
    <property type="match status" value="1"/>
</dbReference>